<dbReference type="KEGG" id="aev:EI546_05635"/>
<gene>
    <name evidence="3" type="ORF">EI546_05635</name>
</gene>
<reference evidence="3 4" key="1">
    <citation type="submission" date="2019-01" db="EMBL/GenBank/DDBJ databases">
        <title>Complete genome sequencing of Aequorivita sp. H23M31.</title>
        <authorList>
            <person name="Bae J.-W."/>
        </authorList>
    </citation>
    <scope>NUCLEOTIDE SEQUENCE [LARGE SCALE GENOMIC DNA]</scope>
    <source>
        <strain evidence="3 4">H23M31</strain>
    </source>
</reference>
<dbReference type="AlphaFoldDB" id="A0A410G1W6"/>
<evidence type="ECO:0000256" key="2">
    <source>
        <dbReference type="SAM" id="Phobius"/>
    </source>
</evidence>
<accession>A0A410G1W6</accession>
<evidence type="ECO:0000313" key="3">
    <source>
        <dbReference type="EMBL" id="QAA81240.1"/>
    </source>
</evidence>
<dbReference type="Proteomes" id="UP000285517">
    <property type="component" value="Chromosome"/>
</dbReference>
<feature type="transmembrane region" description="Helical" evidence="2">
    <location>
        <begin position="12"/>
        <end position="38"/>
    </location>
</feature>
<keyword evidence="2" id="KW-1133">Transmembrane helix</keyword>
<dbReference type="EMBL" id="CP034951">
    <property type="protein sequence ID" value="QAA81240.1"/>
    <property type="molecule type" value="Genomic_DNA"/>
</dbReference>
<dbReference type="RefSeq" id="WP_128249628.1">
    <property type="nucleotide sequence ID" value="NZ_CP034951.1"/>
</dbReference>
<evidence type="ECO:0000256" key="1">
    <source>
        <dbReference type="SAM" id="MobiDB-lite"/>
    </source>
</evidence>
<organism evidence="3 4">
    <name type="scientific">Aequorivita ciconiae</name>
    <dbReference type="NCBI Taxonomy" id="2494375"/>
    <lineage>
        <taxon>Bacteria</taxon>
        <taxon>Pseudomonadati</taxon>
        <taxon>Bacteroidota</taxon>
        <taxon>Flavobacteriia</taxon>
        <taxon>Flavobacteriales</taxon>
        <taxon>Flavobacteriaceae</taxon>
        <taxon>Aequorivita</taxon>
    </lineage>
</organism>
<protein>
    <submittedName>
        <fullName evidence="3">Uncharacterized protein</fullName>
    </submittedName>
</protein>
<evidence type="ECO:0000313" key="4">
    <source>
        <dbReference type="Proteomes" id="UP000285517"/>
    </source>
</evidence>
<sequence length="61" mass="6854">MAIPNNIPLFDYTGGIVVTVVSILIGLGAIAIIIYFVAKSKKRRKMVHNRKKNNDNPERMN</sequence>
<keyword evidence="2" id="KW-0812">Transmembrane</keyword>
<feature type="compositionally biased region" description="Basic residues" evidence="1">
    <location>
        <begin position="42"/>
        <end position="51"/>
    </location>
</feature>
<feature type="region of interest" description="Disordered" evidence="1">
    <location>
        <begin position="42"/>
        <end position="61"/>
    </location>
</feature>
<feature type="compositionally biased region" description="Basic and acidic residues" evidence="1">
    <location>
        <begin position="52"/>
        <end position="61"/>
    </location>
</feature>
<keyword evidence="2" id="KW-0472">Membrane</keyword>
<name>A0A410G1W6_9FLAO</name>
<keyword evidence="4" id="KW-1185">Reference proteome</keyword>
<proteinExistence type="predicted"/>